<dbReference type="EMBL" id="NRRY01000003">
    <property type="protein sequence ID" value="MBK1617563.1"/>
    <property type="molecule type" value="Genomic_DNA"/>
</dbReference>
<dbReference type="InterPro" id="IPR038371">
    <property type="entry name" value="Cu_polyphenol_OxRdtase_sf"/>
</dbReference>
<dbReference type="GO" id="GO:0017061">
    <property type="term" value="F:S-methyl-5-thioadenosine phosphorylase activity"/>
    <property type="evidence" value="ECO:0007669"/>
    <property type="project" value="UniProtKB-EC"/>
</dbReference>
<organism evidence="11 12">
    <name type="scientific">Lamprobacter modestohalophilus</name>
    <dbReference type="NCBI Taxonomy" id="1064514"/>
    <lineage>
        <taxon>Bacteria</taxon>
        <taxon>Pseudomonadati</taxon>
        <taxon>Pseudomonadota</taxon>
        <taxon>Gammaproteobacteria</taxon>
        <taxon>Chromatiales</taxon>
        <taxon>Chromatiaceae</taxon>
        <taxon>Lamprobacter</taxon>
    </lineage>
</organism>
<dbReference type="GO" id="GO:0005507">
    <property type="term" value="F:copper ion binding"/>
    <property type="evidence" value="ECO:0007669"/>
    <property type="project" value="TreeGrafter"/>
</dbReference>
<dbReference type="Proteomes" id="UP001138768">
    <property type="component" value="Unassembled WGS sequence"/>
</dbReference>
<dbReference type="PANTHER" id="PTHR30616:SF2">
    <property type="entry name" value="PURINE NUCLEOSIDE PHOSPHORYLASE LACC1"/>
    <property type="match status" value="1"/>
</dbReference>
<dbReference type="InterPro" id="IPR003730">
    <property type="entry name" value="Cu_polyphenol_OxRdtase"/>
</dbReference>
<evidence type="ECO:0000256" key="7">
    <source>
        <dbReference type="ARBA" id="ARBA00047989"/>
    </source>
</evidence>
<evidence type="ECO:0000256" key="10">
    <source>
        <dbReference type="RuleBase" id="RU361274"/>
    </source>
</evidence>
<evidence type="ECO:0000256" key="1">
    <source>
        <dbReference type="ARBA" id="ARBA00000553"/>
    </source>
</evidence>
<evidence type="ECO:0000256" key="6">
    <source>
        <dbReference type="ARBA" id="ARBA00022833"/>
    </source>
</evidence>
<gene>
    <name evidence="11" type="ORF">CKO42_03660</name>
</gene>
<evidence type="ECO:0000313" key="12">
    <source>
        <dbReference type="Proteomes" id="UP001138768"/>
    </source>
</evidence>
<accession>A0A9X1B2M6</accession>
<dbReference type="PANTHER" id="PTHR30616">
    <property type="entry name" value="UNCHARACTERIZED PROTEIN YFIH"/>
    <property type="match status" value="1"/>
</dbReference>
<dbReference type="NCBIfam" id="TIGR00726">
    <property type="entry name" value="peptidoglycan editing factor PgeF"/>
    <property type="match status" value="1"/>
</dbReference>
<dbReference type="RefSeq" id="WP_200239015.1">
    <property type="nucleotide sequence ID" value="NZ_NRRY01000003.1"/>
</dbReference>
<evidence type="ECO:0000256" key="5">
    <source>
        <dbReference type="ARBA" id="ARBA00022801"/>
    </source>
</evidence>
<reference evidence="11 12" key="1">
    <citation type="journal article" date="2020" name="Microorganisms">
        <title>Osmotic Adaptation and Compatible Solute Biosynthesis of Phototrophic Bacteria as Revealed from Genome Analyses.</title>
        <authorList>
            <person name="Imhoff J.F."/>
            <person name="Rahn T."/>
            <person name="Kunzel S."/>
            <person name="Keller A."/>
            <person name="Neulinger S.C."/>
        </authorList>
    </citation>
    <scope>NUCLEOTIDE SEQUENCE [LARGE SCALE GENOMIC DNA]</scope>
    <source>
        <strain evidence="11 12">DSM 25653</strain>
    </source>
</reference>
<dbReference type="InterPro" id="IPR011324">
    <property type="entry name" value="Cytotoxic_necrot_fac-like_cat"/>
</dbReference>
<dbReference type="CDD" id="cd16833">
    <property type="entry name" value="YfiH"/>
    <property type="match status" value="1"/>
</dbReference>
<dbReference type="GO" id="GO:0016787">
    <property type="term" value="F:hydrolase activity"/>
    <property type="evidence" value="ECO:0007669"/>
    <property type="project" value="UniProtKB-KW"/>
</dbReference>
<dbReference type="AlphaFoldDB" id="A0A9X1B2M6"/>
<proteinExistence type="inferred from homology"/>
<dbReference type="Pfam" id="PF02578">
    <property type="entry name" value="Cu-oxidase_4"/>
    <property type="match status" value="1"/>
</dbReference>
<keyword evidence="5" id="KW-0378">Hydrolase</keyword>
<keyword evidence="12" id="KW-1185">Reference proteome</keyword>
<sequence length="244" mass="26174">MTLFFTPDWTAPAKVQAISTTRQGGVSLGAYASLNLAEHVGDDPVAVQCNRALLCEQARVQVEPTWLNQVHGCAVYEHGARVQAGRDADASVAFGPGAVCAVMTADCLPVLLCDEAGTVVAAAHAGWRGLAAGVIEATVQRMGRPAARLQAWLGPAIGPDYFEVGDEVRARFCEIDPDAAAAFRATRKGHWLADLPMLARLRLERLGVTAISGGSDCTYADRERFFSYRRDGVCGRMASLIWLR</sequence>
<keyword evidence="4" id="KW-0479">Metal-binding</keyword>
<evidence type="ECO:0000256" key="9">
    <source>
        <dbReference type="ARBA" id="ARBA00049893"/>
    </source>
</evidence>
<comment type="similarity">
    <text evidence="2 10">Belongs to the purine nucleoside phosphorylase YfiH/LACC1 family.</text>
</comment>
<evidence type="ECO:0000256" key="2">
    <source>
        <dbReference type="ARBA" id="ARBA00007353"/>
    </source>
</evidence>
<name>A0A9X1B2M6_9GAMM</name>
<keyword evidence="3" id="KW-0808">Transferase</keyword>
<comment type="catalytic activity">
    <reaction evidence="8">
        <text>adenosine + phosphate = alpha-D-ribose 1-phosphate + adenine</text>
        <dbReference type="Rhea" id="RHEA:27642"/>
        <dbReference type="ChEBI" id="CHEBI:16335"/>
        <dbReference type="ChEBI" id="CHEBI:16708"/>
        <dbReference type="ChEBI" id="CHEBI:43474"/>
        <dbReference type="ChEBI" id="CHEBI:57720"/>
        <dbReference type="EC" id="2.4.2.1"/>
    </reaction>
    <physiologicalReaction direction="left-to-right" evidence="8">
        <dbReference type="Rhea" id="RHEA:27643"/>
    </physiologicalReaction>
</comment>
<protein>
    <recommendedName>
        <fullName evidence="10">Purine nucleoside phosphorylase</fullName>
    </recommendedName>
</protein>
<comment type="caution">
    <text evidence="11">The sequence shown here is derived from an EMBL/GenBank/DDBJ whole genome shotgun (WGS) entry which is preliminary data.</text>
</comment>
<evidence type="ECO:0000256" key="3">
    <source>
        <dbReference type="ARBA" id="ARBA00022679"/>
    </source>
</evidence>
<evidence type="ECO:0000313" key="11">
    <source>
        <dbReference type="EMBL" id="MBK1617563.1"/>
    </source>
</evidence>
<evidence type="ECO:0000256" key="4">
    <source>
        <dbReference type="ARBA" id="ARBA00022723"/>
    </source>
</evidence>
<dbReference type="SUPFAM" id="SSF64438">
    <property type="entry name" value="CNF1/YfiH-like putative cysteine hydrolases"/>
    <property type="match status" value="1"/>
</dbReference>
<evidence type="ECO:0000256" key="8">
    <source>
        <dbReference type="ARBA" id="ARBA00048968"/>
    </source>
</evidence>
<comment type="catalytic activity">
    <reaction evidence="1">
        <text>inosine + phosphate = alpha-D-ribose 1-phosphate + hypoxanthine</text>
        <dbReference type="Rhea" id="RHEA:27646"/>
        <dbReference type="ChEBI" id="CHEBI:17368"/>
        <dbReference type="ChEBI" id="CHEBI:17596"/>
        <dbReference type="ChEBI" id="CHEBI:43474"/>
        <dbReference type="ChEBI" id="CHEBI:57720"/>
        <dbReference type="EC" id="2.4.2.1"/>
    </reaction>
    <physiologicalReaction direction="left-to-right" evidence="1">
        <dbReference type="Rhea" id="RHEA:27647"/>
    </physiologicalReaction>
</comment>
<keyword evidence="6" id="KW-0862">Zinc</keyword>
<comment type="catalytic activity">
    <reaction evidence="7">
        <text>adenosine + H2O + H(+) = inosine + NH4(+)</text>
        <dbReference type="Rhea" id="RHEA:24408"/>
        <dbReference type="ChEBI" id="CHEBI:15377"/>
        <dbReference type="ChEBI" id="CHEBI:15378"/>
        <dbReference type="ChEBI" id="CHEBI:16335"/>
        <dbReference type="ChEBI" id="CHEBI:17596"/>
        <dbReference type="ChEBI" id="CHEBI:28938"/>
        <dbReference type="EC" id="3.5.4.4"/>
    </reaction>
    <physiologicalReaction direction="left-to-right" evidence="7">
        <dbReference type="Rhea" id="RHEA:24409"/>
    </physiologicalReaction>
</comment>
<dbReference type="Gene3D" id="3.60.140.10">
    <property type="entry name" value="CNF1/YfiH-like putative cysteine hydrolases"/>
    <property type="match status" value="1"/>
</dbReference>
<comment type="catalytic activity">
    <reaction evidence="9">
        <text>S-methyl-5'-thioadenosine + phosphate = 5-(methylsulfanyl)-alpha-D-ribose 1-phosphate + adenine</text>
        <dbReference type="Rhea" id="RHEA:11852"/>
        <dbReference type="ChEBI" id="CHEBI:16708"/>
        <dbReference type="ChEBI" id="CHEBI:17509"/>
        <dbReference type="ChEBI" id="CHEBI:43474"/>
        <dbReference type="ChEBI" id="CHEBI:58533"/>
        <dbReference type="EC" id="2.4.2.28"/>
    </reaction>
    <physiologicalReaction direction="left-to-right" evidence="9">
        <dbReference type="Rhea" id="RHEA:11853"/>
    </physiologicalReaction>
</comment>